<dbReference type="InterPro" id="IPR021313">
    <property type="entry name" value="DUF2909"/>
</dbReference>
<evidence type="ECO:0000313" key="3">
    <source>
        <dbReference type="Proteomes" id="UP001630969"/>
    </source>
</evidence>
<evidence type="ECO:0000256" key="1">
    <source>
        <dbReference type="SAM" id="Phobius"/>
    </source>
</evidence>
<keyword evidence="1" id="KW-1133">Transmembrane helix</keyword>
<dbReference type="EMBL" id="JBGXBU010000013">
    <property type="protein sequence ID" value="MFM4895025.1"/>
    <property type="molecule type" value="Genomic_DNA"/>
</dbReference>
<proteinExistence type="predicted"/>
<dbReference type="RefSeq" id="WP_041997493.1">
    <property type="nucleotide sequence ID" value="NZ_CDBT01000027.1"/>
</dbReference>
<accession>A0ABW9GV45</accession>
<reference evidence="2 3" key="1">
    <citation type="submission" date="2024-09" db="EMBL/GenBank/DDBJ databases">
        <title>Aeromonas strains Genome sequencing and assembly.</title>
        <authorList>
            <person name="Hu X."/>
            <person name="Tang B."/>
        </authorList>
    </citation>
    <scope>NUCLEOTIDE SEQUENCE [LARGE SCALE GENOMIC DNA]</scope>
    <source>
        <strain evidence="2 3">NB23SCDHY001</strain>
    </source>
</reference>
<protein>
    <submittedName>
        <fullName evidence="2">DUF2909 family protein</fullName>
    </submittedName>
</protein>
<dbReference type="Pfam" id="PF11137">
    <property type="entry name" value="DUF2909"/>
    <property type="match status" value="1"/>
</dbReference>
<feature type="transmembrane region" description="Helical" evidence="1">
    <location>
        <begin position="44"/>
        <end position="63"/>
    </location>
</feature>
<keyword evidence="1" id="KW-0812">Transmembrane</keyword>
<comment type="caution">
    <text evidence="2">The sequence shown here is derived from an EMBL/GenBank/DDBJ whole genome shotgun (WGS) entry which is preliminary data.</text>
</comment>
<evidence type="ECO:0000313" key="2">
    <source>
        <dbReference type="EMBL" id="MFM4895025.1"/>
    </source>
</evidence>
<gene>
    <name evidence="2" type="ORF">ACEUDJ_19465</name>
</gene>
<dbReference type="GeneID" id="97222324"/>
<organism evidence="2 3">
    <name type="scientific">Aeromonas bivalvium</name>
    <dbReference type="NCBI Taxonomy" id="440079"/>
    <lineage>
        <taxon>Bacteria</taxon>
        <taxon>Pseudomonadati</taxon>
        <taxon>Pseudomonadota</taxon>
        <taxon>Gammaproteobacteria</taxon>
        <taxon>Aeromonadales</taxon>
        <taxon>Aeromonadaceae</taxon>
        <taxon>Aeromonas</taxon>
    </lineage>
</organism>
<sequence>MIIKLLIVLLLAMVLISLFRALYQLVRGQTHLPASHYLGRRVIFSVLLVILLLLAMMSGLLTLNPSPF</sequence>
<name>A0ABW9GV45_9GAMM</name>
<keyword evidence="1" id="KW-0472">Membrane</keyword>
<dbReference type="Proteomes" id="UP001630969">
    <property type="component" value="Unassembled WGS sequence"/>
</dbReference>
<keyword evidence="3" id="KW-1185">Reference proteome</keyword>